<dbReference type="GO" id="GO:0005345">
    <property type="term" value="F:purine nucleobase transmembrane transporter activity"/>
    <property type="evidence" value="ECO:0007669"/>
    <property type="project" value="TreeGrafter"/>
</dbReference>
<keyword evidence="5 8" id="KW-0812">Transmembrane</keyword>
<feature type="transmembrane region" description="Helical" evidence="9">
    <location>
        <begin position="365"/>
        <end position="381"/>
    </location>
</feature>
<feature type="transmembrane region" description="Helical" evidence="9">
    <location>
        <begin position="28"/>
        <end position="50"/>
    </location>
</feature>
<organism evidence="10 11">
    <name type="scientific">Anaeromonas frigoriresistens</name>
    <dbReference type="NCBI Taxonomy" id="2683708"/>
    <lineage>
        <taxon>Bacteria</taxon>
        <taxon>Bacillati</taxon>
        <taxon>Bacillota</taxon>
        <taxon>Tissierellia</taxon>
        <taxon>Tissierellales</taxon>
        <taxon>Thermohalobacteraceae</taxon>
        <taxon>Anaeromonas</taxon>
    </lineage>
</organism>
<feature type="transmembrane region" description="Helical" evidence="9">
    <location>
        <begin position="108"/>
        <end position="128"/>
    </location>
</feature>
<feature type="transmembrane region" description="Helical" evidence="9">
    <location>
        <begin position="261"/>
        <end position="283"/>
    </location>
</feature>
<dbReference type="InterPro" id="IPR045018">
    <property type="entry name" value="Azg-like"/>
</dbReference>
<evidence type="ECO:0000256" key="7">
    <source>
        <dbReference type="ARBA" id="ARBA00023136"/>
    </source>
</evidence>
<reference evidence="10" key="1">
    <citation type="submission" date="2019-12" db="EMBL/GenBank/DDBJ databases">
        <title>Clostridiaceae gen. nov. sp. nov., isolated from sediment in Xinjiang, China.</title>
        <authorList>
            <person name="Zhang R."/>
        </authorList>
    </citation>
    <scope>NUCLEOTIDE SEQUENCE</scope>
    <source>
        <strain evidence="10">D2Q-11</strain>
    </source>
</reference>
<protein>
    <submittedName>
        <fullName evidence="10">NCS2 family permease</fullName>
    </submittedName>
</protein>
<feature type="transmembrane region" description="Helical" evidence="9">
    <location>
        <begin position="303"/>
        <end position="325"/>
    </location>
</feature>
<evidence type="ECO:0000313" key="11">
    <source>
        <dbReference type="Proteomes" id="UP000724672"/>
    </source>
</evidence>
<feature type="transmembrane region" description="Helical" evidence="9">
    <location>
        <begin position="185"/>
        <end position="205"/>
    </location>
</feature>
<evidence type="ECO:0000256" key="2">
    <source>
        <dbReference type="ARBA" id="ARBA00005697"/>
    </source>
</evidence>
<evidence type="ECO:0000256" key="9">
    <source>
        <dbReference type="SAM" id="Phobius"/>
    </source>
</evidence>
<dbReference type="InterPro" id="IPR026033">
    <property type="entry name" value="Azg-like_bact_archaea"/>
</dbReference>
<dbReference type="GO" id="GO:0005886">
    <property type="term" value="C:plasma membrane"/>
    <property type="evidence" value="ECO:0007669"/>
    <property type="project" value="UniProtKB-SubCell"/>
</dbReference>
<feature type="transmembrane region" description="Helical" evidence="9">
    <location>
        <begin position="337"/>
        <end position="358"/>
    </location>
</feature>
<evidence type="ECO:0000313" key="10">
    <source>
        <dbReference type="EMBL" id="MBS4538055.1"/>
    </source>
</evidence>
<dbReference type="PANTHER" id="PTHR43337">
    <property type="entry name" value="XANTHINE/URACIL PERMEASE C887.17-RELATED"/>
    <property type="match status" value="1"/>
</dbReference>
<dbReference type="EMBL" id="WSFT01000028">
    <property type="protein sequence ID" value="MBS4538055.1"/>
    <property type="molecule type" value="Genomic_DNA"/>
</dbReference>
<comment type="subcellular location">
    <subcellularLocation>
        <location evidence="1 8">Cell membrane</location>
        <topology evidence="1 8">Multi-pass membrane protein</topology>
    </subcellularLocation>
</comment>
<dbReference type="RefSeq" id="WP_203365980.1">
    <property type="nucleotide sequence ID" value="NZ_WSFT01000028.1"/>
</dbReference>
<evidence type="ECO:0000256" key="3">
    <source>
        <dbReference type="ARBA" id="ARBA00022448"/>
    </source>
</evidence>
<evidence type="ECO:0000256" key="6">
    <source>
        <dbReference type="ARBA" id="ARBA00022989"/>
    </source>
</evidence>
<name>A0A942Z8M2_9FIRM</name>
<dbReference type="AlphaFoldDB" id="A0A942Z8M2"/>
<keyword evidence="3 8" id="KW-0813">Transport</keyword>
<keyword evidence="11" id="KW-1185">Reference proteome</keyword>
<sequence>MEITTNRIKKSNDYFKIEERNTTVKREIVAGITTFMTMAYILIVNPITLAETGMDINALFTATALSAIIGTLVMGLYANMPFALAPGMGLNAFFAYTVVLGMGYPWEFALTAVFLEGLIFILLTALNIREAIINCIPMTIKKAISVGIGLFIAFIGLVNSGIVNTGMVAVDEGVLSGVVVKLGNIAQPGPLLTLIGVGITGALLVKNVKGALLIGMILTTLIGIPLGETILPEGLNIISRPPSLEPILFKFQFHNILTWDMFIVLFTFLFVDLFDTVGTLVGVGAKAEMLDEKGQLPGAKRALFADAIGTTFGAMFGTSTVTTVVESASGVAEGGRTGLTAVSTAGMFIIALFLSPLFLMIPSTAVAPVLILVGLFMMTPIKDIDLENFTEAIPAFLTIIMMPLTYSIAEGITFGILSYVFIKVTTGKYKEVSPIMYVLSLLFIGKFLL</sequence>
<dbReference type="Proteomes" id="UP000724672">
    <property type="component" value="Unassembled WGS sequence"/>
</dbReference>
<dbReference type="PIRSF" id="PIRSF005353">
    <property type="entry name" value="PbuG"/>
    <property type="match status" value="1"/>
</dbReference>
<evidence type="ECO:0000256" key="8">
    <source>
        <dbReference type="PIRNR" id="PIRNR005353"/>
    </source>
</evidence>
<feature type="transmembrane region" description="Helical" evidence="9">
    <location>
        <begin position="84"/>
        <end position="102"/>
    </location>
</feature>
<dbReference type="PANTHER" id="PTHR43337:SF1">
    <property type="entry name" value="XANTHINE_URACIL PERMEASE C887.17-RELATED"/>
    <property type="match status" value="1"/>
</dbReference>
<feature type="transmembrane region" description="Helical" evidence="9">
    <location>
        <begin position="393"/>
        <end position="420"/>
    </location>
</feature>
<feature type="transmembrane region" description="Helical" evidence="9">
    <location>
        <begin position="56"/>
        <end position="77"/>
    </location>
</feature>
<dbReference type="InterPro" id="IPR006043">
    <property type="entry name" value="NCS2"/>
</dbReference>
<dbReference type="Pfam" id="PF00860">
    <property type="entry name" value="Xan_ur_permease"/>
    <property type="match status" value="1"/>
</dbReference>
<comment type="similarity">
    <text evidence="2 8">Belongs to the nucleobase:cation symporter-2 (NCS2) (TC 2.A.40) family. Azg-like subfamily.</text>
</comment>
<evidence type="ECO:0000256" key="5">
    <source>
        <dbReference type="ARBA" id="ARBA00022692"/>
    </source>
</evidence>
<evidence type="ECO:0000256" key="4">
    <source>
        <dbReference type="ARBA" id="ARBA00022475"/>
    </source>
</evidence>
<feature type="transmembrane region" description="Helical" evidence="9">
    <location>
        <begin position="212"/>
        <end position="231"/>
    </location>
</feature>
<comment type="caution">
    <text evidence="10">The sequence shown here is derived from an EMBL/GenBank/DDBJ whole genome shotgun (WGS) entry which is preliminary data.</text>
</comment>
<evidence type="ECO:0000256" key="1">
    <source>
        <dbReference type="ARBA" id="ARBA00004651"/>
    </source>
</evidence>
<keyword evidence="4 8" id="KW-1003">Cell membrane</keyword>
<keyword evidence="7 8" id="KW-0472">Membrane</keyword>
<feature type="transmembrane region" description="Helical" evidence="9">
    <location>
        <begin position="148"/>
        <end position="170"/>
    </location>
</feature>
<gene>
    <name evidence="10" type="ORF">GOQ27_06250</name>
</gene>
<proteinExistence type="inferred from homology"/>
<accession>A0A942Z8M2</accession>
<keyword evidence="6 8" id="KW-1133">Transmembrane helix</keyword>